<dbReference type="Gene3D" id="2.60.15.10">
    <property type="entry name" value="F0F1 ATP synthase delta/epsilon subunit, N-terminal"/>
    <property type="match status" value="1"/>
</dbReference>
<organism evidence="12">
    <name type="scientific">Rhipiliopsis peltata</name>
    <dbReference type="NCBI Taxonomy" id="2320810"/>
    <lineage>
        <taxon>Eukaryota</taxon>
        <taxon>Viridiplantae</taxon>
        <taxon>Chlorophyta</taxon>
        <taxon>core chlorophytes</taxon>
        <taxon>Ulvophyceae</taxon>
        <taxon>TCBD clade</taxon>
        <taxon>Bryopsidales</taxon>
        <taxon>Halimedineae</taxon>
        <taxon>Halimedaceae</taxon>
        <taxon>Rhipiliopsideae</taxon>
        <taxon>Rhipiliopsis</taxon>
    </lineage>
</organism>
<evidence type="ECO:0000256" key="4">
    <source>
        <dbReference type="ARBA" id="ARBA00023065"/>
    </source>
</evidence>
<evidence type="ECO:0000256" key="1">
    <source>
        <dbReference type="ARBA" id="ARBA00004170"/>
    </source>
</evidence>
<evidence type="ECO:0000256" key="5">
    <source>
        <dbReference type="ARBA" id="ARBA00023136"/>
    </source>
</evidence>
<dbReference type="Gene3D" id="6.10.140.480">
    <property type="match status" value="1"/>
</dbReference>
<dbReference type="InterPro" id="IPR036771">
    <property type="entry name" value="ATPsynth_dsu/esu_N"/>
</dbReference>
<dbReference type="SUPFAM" id="SSF51344">
    <property type="entry name" value="Epsilon subunit of F1F0-ATP synthase N-terminal domain"/>
    <property type="match status" value="1"/>
</dbReference>
<dbReference type="Pfam" id="PF00401">
    <property type="entry name" value="ATP-synt_DE"/>
    <property type="match status" value="1"/>
</dbReference>
<dbReference type="PANTHER" id="PTHR13822:SF10">
    <property type="entry name" value="ATP SYNTHASE EPSILON CHAIN, CHLOROPLASTIC"/>
    <property type="match status" value="1"/>
</dbReference>
<comment type="subunit">
    <text evidence="8 9">F-type ATPases have 2 components, CF(1) - the catalytic core - and CF(0) - the membrane proton channel. CF(1) has five subunits: alpha(3), beta(3), gamma(1), delta(1), epsilon(1). CF(0) has three main subunits: a, b and c.</text>
</comment>
<dbReference type="GeneID" id="38279367"/>
<name>A0A386B1C4_9CHLO</name>
<dbReference type="InterPro" id="IPR020546">
    <property type="entry name" value="ATP_synth_F1_dsu/esu_N"/>
</dbReference>
<dbReference type="GO" id="GO:0005524">
    <property type="term" value="F:ATP binding"/>
    <property type="evidence" value="ECO:0007669"/>
    <property type="project" value="UniProtKB-UniRule"/>
</dbReference>
<comment type="function">
    <text evidence="8 9">Produces ATP from ADP in the presence of a proton gradient across the membrane.</text>
</comment>
<dbReference type="GO" id="GO:0046933">
    <property type="term" value="F:proton-transporting ATP synthase activity, rotational mechanism"/>
    <property type="evidence" value="ECO:0007669"/>
    <property type="project" value="UniProtKB-UniRule"/>
</dbReference>
<keyword evidence="7 8" id="KW-0066">ATP synthesis</keyword>
<reference evidence="12" key="2">
    <citation type="journal article" date="2019" name="Mol. Phylogenet. Evol.">
        <title>Reassessment of the classification of bryopsidales (chlorophyta) based on chloroplast phylogenomic analyses.</title>
        <authorList>
            <person name="Cremen M.C."/>
            <person name="Leliaert F."/>
            <person name="West J."/>
            <person name="Lam D.W."/>
            <person name="Shimada S."/>
            <person name="Lopez-Bautista J.M."/>
            <person name="Verbruggen H."/>
        </authorList>
    </citation>
    <scope>NUCLEOTIDE SEQUENCE</scope>
</reference>
<keyword evidence="5 8" id="KW-0472">Membrane</keyword>
<dbReference type="NCBIfam" id="TIGR01216">
    <property type="entry name" value="ATP_synt_epsi"/>
    <property type="match status" value="1"/>
</dbReference>
<evidence type="ECO:0000259" key="11">
    <source>
        <dbReference type="Pfam" id="PF02823"/>
    </source>
</evidence>
<evidence type="ECO:0000256" key="8">
    <source>
        <dbReference type="HAMAP-Rule" id="MF_00530"/>
    </source>
</evidence>
<gene>
    <name evidence="8 12" type="primary">atpE</name>
</gene>
<keyword evidence="4 8" id="KW-0406">Ion transport</keyword>
<feature type="domain" description="ATP synthase F1 complex delta/epsilon subunit N-terminal" evidence="11">
    <location>
        <begin position="3"/>
        <end position="87"/>
    </location>
</feature>
<keyword evidence="12" id="KW-0150">Chloroplast</keyword>
<comment type="similarity">
    <text evidence="2 8 9">Belongs to the ATPase epsilon chain family.</text>
</comment>
<dbReference type="CDD" id="cd12152">
    <property type="entry name" value="F1-ATPase_delta"/>
    <property type="match status" value="1"/>
</dbReference>
<evidence type="ECO:0000256" key="2">
    <source>
        <dbReference type="ARBA" id="ARBA00005712"/>
    </source>
</evidence>
<keyword evidence="8 9" id="KW-0793">Thylakoid</keyword>
<dbReference type="GO" id="GO:0045259">
    <property type="term" value="C:proton-transporting ATP synthase complex"/>
    <property type="evidence" value="ECO:0007669"/>
    <property type="project" value="UniProtKB-KW"/>
</dbReference>
<protein>
    <recommendedName>
        <fullName evidence="8 9">ATP synthase epsilon chain, chloroplastic</fullName>
    </recommendedName>
    <alternativeName>
        <fullName evidence="8">ATP synthase F1 sector epsilon subunit</fullName>
    </alternativeName>
    <alternativeName>
        <fullName evidence="8">F-ATPase epsilon subunit</fullName>
    </alternativeName>
</protein>
<keyword evidence="8 9" id="KW-0375">Hydrogen ion transport</keyword>
<dbReference type="EMBL" id="MH591110">
    <property type="protein sequence ID" value="AYC65495.1"/>
    <property type="molecule type" value="Genomic_DNA"/>
</dbReference>
<evidence type="ECO:0000313" key="12">
    <source>
        <dbReference type="EMBL" id="AYC65495.1"/>
    </source>
</evidence>
<evidence type="ECO:0000256" key="3">
    <source>
        <dbReference type="ARBA" id="ARBA00022448"/>
    </source>
</evidence>
<feature type="domain" description="ATP synthase epsilon subunit C-terminal" evidence="10">
    <location>
        <begin position="91"/>
        <end position="134"/>
    </location>
</feature>
<keyword evidence="6 8" id="KW-0139">CF(1)</keyword>
<dbReference type="InterPro" id="IPR001469">
    <property type="entry name" value="ATP_synth_F1_dsu/esu"/>
</dbReference>
<comment type="subcellular location">
    <subcellularLocation>
        <location evidence="1">Membrane</location>
        <topology evidence="1">Peripheral membrane protein</topology>
    </subcellularLocation>
    <subcellularLocation>
        <location evidence="8">Plastid</location>
        <location evidence="8">Chloroplast thylakoid membrane</location>
        <topology evidence="8">Peripheral membrane protein</topology>
    </subcellularLocation>
</comment>
<keyword evidence="9 12" id="KW-0934">Plastid</keyword>
<dbReference type="Pfam" id="PF02823">
    <property type="entry name" value="ATP-synt_DE_N"/>
    <property type="match status" value="1"/>
</dbReference>
<accession>A0A386B1C4</accession>
<dbReference type="PANTHER" id="PTHR13822">
    <property type="entry name" value="ATP SYNTHASE DELTA/EPSILON CHAIN"/>
    <property type="match status" value="1"/>
</dbReference>
<sequence>MTLQFSIITPDRIFLNAQADEIILPTNTGQMGVLTGHAPLITALDIGVLLYRSKKGGASPSPWTSLALMGGFALILMDNITVLVNEAENSETIDPQEALQTFEVARQQFLEATNPKQKVSANFAFKRAQARYQVGKEK</sequence>
<dbReference type="InterPro" id="IPR020547">
    <property type="entry name" value="ATP_synth_F1_esu_C"/>
</dbReference>
<reference evidence="12" key="1">
    <citation type="submission" date="2018-07" db="EMBL/GenBank/DDBJ databases">
        <authorList>
            <person name="Quirk P.G."/>
            <person name="Krulwich T.A."/>
        </authorList>
    </citation>
    <scope>NUCLEOTIDE SEQUENCE</scope>
</reference>
<geneLocation type="chloroplast" evidence="12"/>
<dbReference type="AlphaFoldDB" id="A0A386B1C4"/>
<evidence type="ECO:0000259" key="10">
    <source>
        <dbReference type="Pfam" id="PF00401"/>
    </source>
</evidence>
<dbReference type="RefSeq" id="YP_009519444.1">
    <property type="nucleotide sequence ID" value="NC_039526.1"/>
</dbReference>
<evidence type="ECO:0000256" key="6">
    <source>
        <dbReference type="ARBA" id="ARBA00023196"/>
    </source>
</evidence>
<keyword evidence="3 8" id="KW-0813">Transport</keyword>
<dbReference type="GO" id="GO:0009535">
    <property type="term" value="C:chloroplast thylakoid membrane"/>
    <property type="evidence" value="ECO:0007669"/>
    <property type="project" value="UniProtKB-SubCell"/>
</dbReference>
<evidence type="ECO:0000256" key="9">
    <source>
        <dbReference type="RuleBase" id="RU003655"/>
    </source>
</evidence>
<evidence type="ECO:0000256" key="7">
    <source>
        <dbReference type="ARBA" id="ARBA00023310"/>
    </source>
</evidence>
<dbReference type="HAMAP" id="MF_00530">
    <property type="entry name" value="ATP_synth_epsil_bac"/>
    <property type="match status" value="1"/>
</dbReference>
<proteinExistence type="inferred from homology"/>